<evidence type="ECO:0000256" key="8">
    <source>
        <dbReference type="ARBA" id="ARBA00058554"/>
    </source>
</evidence>
<dbReference type="PANTHER" id="PTHR46739">
    <property type="entry name" value="AQUAPORIN SIP1-1"/>
    <property type="match status" value="1"/>
</dbReference>
<feature type="transmembrane region" description="Helical" evidence="10">
    <location>
        <begin position="235"/>
        <end position="254"/>
    </location>
</feature>
<comment type="function">
    <text evidence="8">Water channel required to facilitate the transport of water across cell membrane.</text>
</comment>
<evidence type="ECO:0000256" key="1">
    <source>
        <dbReference type="ARBA" id="ARBA00004141"/>
    </source>
</evidence>
<dbReference type="InterPro" id="IPR044222">
    <property type="entry name" value="SIP1-1/2-like"/>
</dbReference>
<gene>
    <name evidence="11" type="ORF">H5410_054278</name>
</gene>
<dbReference type="InterPro" id="IPR023271">
    <property type="entry name" value="Aquaporin-like"/>
</dbReference>
<dbReference type="InterPro" id="IPR000425">
    <property type="entry name" value="MIP"/>
</dbReference>
<dbReference type="Proteomes" id="UP000824120">
    <property type="component" value="Chromosome 10"/>
</dbReference>
<dbReference type="SUPFAM" id="SSF81338">
    <property type="entry name" value="Aquaporin-like"/>
    <property type="match status" value="2"/>
</dbReference>
<name>A0A9J5X655_SOLCO</name>
<dbReference type="GO" id="GO:0015250">
    <property type="term" value="F:water channel activity"/>
    <property type="evidence" value="ECO:0007669"/>
    <property type="project" value="InterPro"/>
</dbReference>
<dbReference type="PANTHER" id="PTHR46739:SF3">
    <property type="entry name" value="AQUAPORIN SIP1-1"/>
    <property type="match status" value="1"/>
</dbReference>
<feature type="transmembrane region" description="Helical" evidence="10">
    <location>
        <begin position="309"/>
        <end position="330"/>
    </location>
</feature>
<evidence type="ECO:0000256" key="4">
    <source>
        <dbReference type="ARBA" id="ARBA00022737"/>
    </source>
</evidence>
<dbReference type="Gene3D" id="1.20.1080.10">
    <property type="entry name" value="Glycerol uptake facilitator protein"/>
    <property type="match status" value="1"/>
</dbReference>
<keyword evidence="4" id="KW-0677">Repeat</keyword>
<sequence length="345" mass="36353">MGVVKAAVADFVMTFIAIFCVSTIGVLTYIIGSAFGIAPGLASLSITIVIVFLLFLMLSVIAEALGGAAFNPAGTAAFYAAGVGNDSLFSVAVRFPAQILYSMGAVKAAVGDFVLTLMWVFCSSTLGIFTYLIATAFGIAQGMASLFITTVLLFMLFFVFGIIGDALGGAAFNPAGTAAFYAAGVGKDSLFTVATRFPAQAAGAVAGAVAILEVIPTQYKHMLGGPSLKVDLHNGAIAEGILTFVMTFLVFIIVLKGPKSALLKNWLLAMSTVTMVVAGSKYTGPSMNPANAFGWAYINNMHNTWEQFYVYWICPFVGAILAAWTFRAVFPAPAKKKKPQKKKRN</sequence>
<evidence type="ECO:0000256" key="9">
    <source>
        <dbReference type="RuleBase" id="RU000477"/>
    </source>
</evidence>
<keyword evidence="6 10" id="KW-0472">Membrane</keyword>
<dbReference type="OrthoDB" id="3222at2759"/>
<dbReference type="EMBL" id="JACXVP010000010">
    <property type="protein sequence ID" value="KAG5583651.1"/>
    <property type="molecule type" value="Genomic_DNA"/>
</dbReference>
<evidence type="ECO:0000256" key="10">
    <source>
        <dbReference type="SAM" id="Phobius"/>
    </source>
</evidence>
<organism evidence="11 12">
    <name type="scientific">Solanum commersonii</name>
    <name type="common">Commerson's wild potato</name>
    <name type="synonym">Commerson's nightshade</name>
    <dbReference type="NCBI Taxonomy" id="4109"/>
    <lineage>
        <taxon>Eukaryota</taxon>
        <taxon>Viridiplantae</taxon>
        <taxon>Streptophyta</taxon>
        <taxon>Embryophyta</taxon>
        <taxon>Tracheophyta</taxon>
        <taxon>Spermatophyta</taxon>
        <taxon>Magnoliopsida</taxon>
        <taxon>eudicotyledons</taxon>
        <taxon>Gunneridae</taxon>
        <taxon>Pentapetalae</taxon>
        <taxon>asterids</taxon>
        <taxon>lamiids</taxon>
        <taxon>Solanales</taxon>
        <taxon>Solanaceae</taxon>
        <taxon>Solanoideae</taxon>
        <taxon>Solaneae</taxon>
        <taxon>Solanum</taxon>
    </lineage>
</organism>
<keyword evidence="5 10" id="KW-1133">Transmembrane helix</keyword>
<evidence type="ECO:0000256" key="7">
    <source>
        <dbReference type="ARBA" id="ARBA00024030"/>
    </source>
</evidence>
<accession>A0A9J5X655</accession>
<protein>
    <submittedName>
        <fullName evidence="11">Uncharacterized protein</fullName>
    </submittedName>
</protein>
<dbReference type="GO" id="GO:0016020">
    <property type="term" value="C:membrane"/>
    <property type="evidence" value="ECO:0007669"/>
    <property type="project" value="UniProtKB-SubCell"/>
</dbReference>
<evidence type="ECO:0000313" key="12">
    <source>
        <dbReference type="Proteomes" id="UP000824120"/>
    </source>
</evidence>
<dbReference type="Pfam" id="PF00230">
    <property type="entry name" value="MIP"/>
    <property type="match status" value="1"/>
</dbReference>
<evidence type="ECO:0000256" key="5">
    <source>
        <dbReference type="ARBA" id="ARBA00022989"/>
    </source>
</evidence>
<evidence type="ECO:0000256" key="6">
    <source>
        <dbReference type="ARBA" id="ARBA00023136"/>
    </source>
</evidence>
<dbReference type="GO" id="GO:0005783">
    <property type="term" value="C:endoplasmic reticulum"/>
    <property type="evidence" value="ECO:0007669"/>
    <property type="project" value="UniProtKB-ARBA"/>
</dbReference>
<evidence type="ECO:0000313" key="11">
    <source>
        <dbReference type="EMBL" id="KAG5583651.1"/>
    </source>
</evidence>
<feature type="transmembrane region" description="Helical" evidence="10">
    <location>
        <begin position="44"/>
        <end position="70"/>
    </location>
</feature>
<comment type="similarity">
    <text evidence="7">Belongs to the MIP/aquaporin (TC 1.A.8) family. SIP (TC 1.A.8.10) subfamily.</text>
</comment>
<comment type="caution">
    <text evidence="11">The sequence shown here is derived from an EMBL/GenBank/DDBJ whole genome shotgun (WGS) entry which is preliminary data.</text>
</comment>
<keyword evidence="2 9" id="KW-0813">Transport</keyword>
<dbReference type="FunFam" id="1.20.1080.10:FF:000043">
    <property type="entry name" value="Aquaporin SIP1-1"/>
    <property type="match status" value="1"/>
</dbReference>
<feature type="transmembrane region" description="Helical" evidence="10">
    <location>
        <begin position="266"/>
        <end position="284"/>
    </location>
</feature>
<dbReference type="AlphaFoldDB" id="A0A9J5X655"/>
<feature type="transmembrane region" description="Helical" evidence="10">
    <location>
        <begin position="12"/>
        <end position="32"/>
    </location>
</feature>
<keyword evidence="12" id="KW-1185">Reference proteome</keyword>
<feature type="transmembrane region" description="Helical" evidence="10">
    <location>
        <begin position="139"/>
        <end position="163"/>
    </location>
</feature>
<comment type="subcellular location">
    <subcellularLocation>
        <location evidence="1">Membrane</location>
        <topology evidence="1">Multi-pass membrane protein</topology>
    </subcellularLocation>
</comment>
<dbReference type="PRINTS" id="PR00783">
    <property type="entry name" value="MINTRINSICP"/>
</dbReference>
<proteinExistence type="inferred from homology"/>
<feature type="transmembrane region" description="Helical" evidence="10">
    <location>
        <begin position="109"/>
        <end position="133"/>
    </location>
</feature>
<evidence type="ECO:0000256" key="3">
    <source>
        <dbReference type="ARBA" id="ARBA00022692"/>
    </source>
</evidence>
<reference evidence="11 12" key="1">
    <citation type="submission" date="2020-09" db="EMBL/GenBank/DDBJ databases">
        <title>De no assembly of potato wild relative species, Solanum commersonii.</title>
        <authorList>
            <person name="Cho K."/>
        </authorList>
    </citation>
    <scope>NUCLEOTIDE SEQUENCE [LARGE SCALE GENOMIC DNA]</scope>
    <source>
        <strain evidence="11">LZ3.2</strain>
        <tissue evidence="11">Leaf</tissue>
    </source>
</reference>
<keyword evidence="3 9" id="KW-0812">Transmembrane</keyword>
<evidence type="ECO:0000256" key="2">
    <source>
        <dbReference type="ARBA" id="ARBA00022448"/>
    </source>
</evidence>